<dbReference type="EMBL" id="CP019062">
    <property type="protein sequence ID" value="AVF34662.1"/>
    <property type="molecule type" value="Genomic_DNA"/>
</dbReference>
<feature type="transmembrane region" description="Helical" evidence="1">
    <location>
        <begin position="162"/>
        <end position="180"/>
    </location>
</feature>
<name>A0A2L1UP12_9GAMM</name>
<dbReference type="RefSeq" id="WP_104922185.1">
    <property type="nucleotide sequence ID" value="NZ_CP019062.1"/>
</dbReference>
<reference evidence="3" key="1">
    <citation type="submission" date="2017-01" db="EMBL/GenBank/DDBJ databases">
        <title>Genome sequence of Rouxiella sp. ERMR1:05.</title>
        <authorList>
            <person name="Kumar R."/>
            <person name="Singh D."/>
            <person name="Kumar S."/>
        </authorList>
    </citation>
    <scope>NUCLEOTIDE SEQUENCE [LARGE SCALE GENOMIC DNA]</scope>
    <source>
        <strain evidence="3">ERMR1:05</strain>
    </source>
</reference>
<dbReference type="OrthoDB" id="5191116at2"/>
<accession>A0A2L1UP12</accession>
<feature type="transmembrane region" description="Helical" evidence="1">
    <location>
        <begin position="131"/>
        <end position="150"/>
    </location>
</feature>
<dbReference type="Proteomes" id="UP000239197">
    <property type="component" value="Chromosome"/>
</dbReference>
<proteinExistence type="predicted"/>
<keyword evidence="1" id="KW-0472">Membrane</keyword>
<sequence length="215" mass="23397">MQINLIWQKTGAVCFALGGILYLLAEKISSTGWRDPVYSYLQNYISDLGIASCGITPDGRNICSPLHNVMNAGFAVEGILFFMACWLLRPIFNGAGRHVFLFSGLLHGIGGVLIALFHSGGSTGGVTLHQAGAVLAIAGGNVCLLSAGWMKRRSTGWWKFSLFSLILGCLGLVSMVTISFDLLPTGFIERMSVYPITLWQIFTGLWILTFRTQRA</sequence>
<evidence type="ECO:0000256" key="1">
    <source>
        <dbReference type="SAM" id="Phobius"/>
    </source>
</evidence>
<feature type="transmembrane region" description="Helical" evidence="1">
    <location>
        <begin position="192"/>
        <end position="210"/>
    </location>
</feature>
<feature type="transmembrane region" description="Helical" evidence="1">
    <location>
        <begin position="6"/>
        <end position="25"/>
    </location>
</feature>
<dbReference type="InterPro" id="IPR009339">
    <property type="entry name" value="DUF998"/>
</dbReference>
<keyword evidence="1" id="KW-1133">Transmembrane helix</keyword>
<keyword evidence="3" id="KW-1185">Reference proteome</keyword>
<keyword evidence="1" id="KW-0812">Transmembrane</keyword>
<organism evidence="2 3">
    <name type="scientific">Rahnella sikkimica</name>
    <dbReference type="NCBI Taxonomy" id="1805933"/>
    <lineage>
        <taxon>Bacteria</taxon>
        <taxon>Pseudomonadati</taxon>
        <taxon>Pseudomonadota</taxon>
        <taxon>Gammaproteobacteria</taxon>
        <taxon>Enterobacterales</taxon>
        <taxon>Yersiniaceae</taxon>
        <taxon>Rahnella</taxon>
    </lineage>
</organism>
<dbReference type="AlphaFoldDB" id="A0A2L1UP12"/>
<feature type="transmembrane region" description="Helical" evidence="1">
    <location>
        <begin position="100"/>
        <end position="119"/>
    </location>
</feature>
<gene>
    <name evidence="2" type="ORF">BV494_06835</name>
</gene>
<feature type="transmembrane region" description="Helical" evidence="1">
    <location>
        <begin position="69"/>
        <end position="88"/>
    </location>
</feature>
<dbReference type="Pfam" id="PF06197">
    <property type="entry name" value="DUF998"/>
    <property type="match status" value="1"/>
</dbReference>
<evidence type="ECO:0000313" key="2">
    <source>
        <dbReference type="EMBL" id="AVF34662.1"/>
    </source>
</evidence>
<evidence type="ECO:0000313" key="3">
    <source>
        <dbReference type="Proteomes" id="UP000239197"/>
    </source>
</evidence>
<dbReference type="KEGG" id="rox:BV494_06835"/>
<evidence type="ECO:0008006" key="4">
    <source>
        <dbReference type="Google" id="ProtNLM"/>
    </source>
</evidence>
<protein>
    <recommendedName>
        <fullName evidence="4">DUF998 domain-containing protein</fullName>
    </recommendedName>
</protein>